<evidence type="ECO:0000256" key="1">
    <source>
        <dbReference type="SAM" id="Phobius"/>
    </source>
</evidence>
<dbReference type="PANTHER" id="PTHR48007">
    <property type="entry name" value="LEUCINE-RICH REPEAT RECEPTOR-LIKE PROTEIN KINASE PXC1"/>
    <property type="match status" value="1"/>
</dbReference>
<dbReference type="OrthoDB" id="772719at2759"/>
<accession>A0A7J0FRD1</accession>
<feature type="chain" id="PRO_5029739008" description="Protein kinase domain-containing protein" evidence="2">
    <location>
        <begin position="21"/>
        <end position="476"/>
    </location>
</feature>
<feature type="signal peptide" evidence="2">
    <location>
        <begin position="1"/>
        <end position="20"/>
    </location>
</feature>
<evidence type="ECO:0000259" key="3">
    <source>
        <dbReference type="PROSITE" id="PS50011"/>
    </source>
</evidence>
<dbReference type="GO" id="GO:0004672">
    <property type="term" value="F:protein kinase activity"/>
    <property type="evidence" value="ECO:0007669"/>
    <property type="project" value="InterPro"/>
</dbReference>
<dbReference type="Pfam" id="PF00069">
    <property type="entry name" value="Pkinase"/>
    <property type="match status" value="1"/>
</dbReference>
<keyword evidence="1" id="KW-0472">Membrane</keyword>
<organism evidence="4 5">
    <name type="scientific">Actinidia rufa</name>
    <dbReference type="NCBI Taxonomy" id="165716"/>
    <lineage>
        <taxon>Eukaryota</taxon>
        <taxon>Viridiplantae</taxon>
        <taxon>Streptophyta</taxon>
        <taxon>Embryophyta</taxon>
        <taxon>Tracheophyta</taxon>
        <taxon>Spermatophyta</taxon>
        <taxon>Magnoliopsida</taxon>
        <taxon>eudicotyledons</taxon>
        <taxon>Gunneridae</taxon>
        <taxon>Pentapetalae</taxon>
        <taxon>asterids</taxon>
        <taxon>Ericales</taxon>
        <taxon>Actinidiaceae</taxon>
        <taxon>Actinidia</taxon>
    </lineage>
</organism>
<evidence type="ECO:0000256" key="2">
    <source>
        <dbReference type="SAM" id="SignalP"/>
    </source>
</evidence>
<dbReference type="Proteomes" id="UP000585474">
    <property type="component" value="Unassembled WGS sequence"/>
</dbReference>
<dbReference type="InterPro" id="IPR011009">
    <property type="entry name" value="Kinase-like_dom_sf"/>
</dbReference>
<dbReference type="EMBL" id="BJWL01000014">
    <property type="protein sequence ID" value="GFZ00957.1"/>
    <property type="molecule type" value="Genomic_DNA"/>
</dbReference>
<keyword evidence="2" id="KW-0732">Signal</keyword>
<dbReference type="PANTHER" id="PTHR48007:SF40">
    <property type="entry name" value="SERINE-THREONINE_TYROSINE-PROTEIN KINASE CATALYTIC DOMAIN-CONTAINING PROTEIN"/>
    <property type="match status" value="1"/>
</dbReference>
<keyword evidence="1" id="KW-1133">Transmembrane helix</keyword>
<dbReference type="SUPFAM" id="SSF56112">
    <property type="entry name" value="Protein kinase-like (PK-like)"/>
    <property type="match status" value="1"/>
</dbReference>
<evidence type="ECO:0000313" key="5">
    <source>
        <dbReference type="Proteomes" id="UP000585474"/>
    </source>
</evidence>
<dbReference type="InterPro" id="IPR046959">
    <property type="entry name" value="PRK1-6/SRF4-like"/>
</dbReference>
<dbReference type="PROSITE" id="PS50011">
    <property type="entry name" value="PROTEIN_KINASE_DOM"/>
    <property type="match status" value="1"/>
</dbReference>
<feature type="transmembrane region" description="Helical" evidence="1">
    <location>
        <begin position="139"/>
        <end position="166"/>
    </location>
</feature>
<evidence type="ECO:0000313" key="4">
    <source>
        <dbReference type="EMBL" id="GFZ00957.1"/>
    </source>
</evidence>
<dbReference type="GO" id="GO:0005524">
    <property type="term" value="F:ATP binding"/>
    <property type="evidence" value="ECO:0007669"/>
    <property type="project" value="InterPro"/>
</dbReference>
<protein>
    <recommendedName>
        <fullName evidence="3">Protein kinase domain-containing protein</fullName>
    </recommendedName>
</protein>
<feature type="domain" description="Protein kinase" evidence="3">
    <location>
        <begin position="224"/>
        <end position="476"/>
    </location>
</feature>
<dbReference type="Gene3D" id="3.30.200.20">
    <property type="entry name" value="Phosphorylase Kinase, domain 1"/>
    <property type="match status" value="1"/>
</dbReference>
<dbReference type="Gene3D" id="1.10.510.10">
    <property type="entry name" value="Transferase(Phosphotransferase) domain 1"/>
    <property type="match status" value="1"/>
</dbReference>
<dbReference type="SUPFAM" id="SSF52058">
    <property type="entry name" value="L domain-like"/>
    <property type="match status" value="1"/>
</dbReference>
<dbReference type="Gene3D" id="3.80.10.10">
    <property type="entry name" value="Ribonuclease Inhibitor"/>
    <property type="match status" value="1"/>
</dbReference>
<comment type="caution">
    <text evidence="4">The sequence shown here is derived from an EMBL/GenBank/DDBJ whole genome shotgun (WGS) entry which is preliminary data.</text>
</comment>
<keyword evidence="5" id="KW-1185">Reference proteome</keyword>
<dbReference type="AlphaFoldDB" id="A0A7J0FRD1"/>
<gene>
    <name evidence="4" type="ORF">Acr_14g0005920</name>
</gene>
<proteinExistence type="predicted"/>
<name>A0A7J0FRD1_9ERIC</name>
<dbReference type="InterPro" id="IPR032675">
    <property type="entry name" value="LRR_dom_sf"/>
</dbReference>
<keyword evidence="1" id="KW-0812">Transmembrane</keyword>
<sequence length="476" mass="54245">MCSLSLKMFAIYCTVIVVQLSRNVVMPKEISDYYPGERAALLQLRETLNSTANLHAIWTGPPCHRNKSRWAGIACWNGHITHLVLDSIQLTGSLPQPTFLQNITFLSKLSSRNNSIHGPLPDLTNLAYLELVLLSQNRFSVWSIGLIAAAAALVPFFVMLVFLCYYRRAHGKEPKGDQSGKVSVKGRAKKRRYWSENTENPERTVKLEFFDKERTVFDLDDLLRASAEVMGKGKLGTTYKAMLESGPAVAVKRIKDINALIKKEFVQQMHLLGNMRHENLVEIICFYYSSQEKLVVYEFVPDGSLFEILHEENRGVDRVPLNWTARLLSKKQRKHDGQNYHSKLTDFGFLPLLPSRKSSEKLVIGKSREFSQGKKLTYKADVYCFGIILLEVITGKIPGEISEGNEATVDDLSDWVRSVVNNDWSTDIFHVEILSAREEHDEMLILTEIALKSTDMMPEKRPKMSEVLRRIEEMSM</sequence>
<dbReference type="InterPro" id="IPR000719">
    <property type="entry name" value="Prot_kinase_dom"/>
</dbReference>
<reference evidence="4 5" key="1">
    <citation type="submission" date="2019-07" db="EMBL/GenBank/DDBJ databases">
        <title>De Novo Assembly of kiwifruit Actinidia rufa.</title>
        <authorList>
            <person name="Sugita-Konishi S."/>
            <person name="Sato K."/>
            <person name="Mori E."/>
            <person name="Abe Y."/>
            <person name="Kisaki G."/>
            <person name="Hamano K."/>
            <person name="Suezawa K."/>
            <person name="Otani M."/>
            <person name="Fukuda T."/>
            <person name="Manabe T."/>
            <person name="Gomi K."/>
            <person name="Tabuchi M."/>
            <person name="Akimitsu K."/>
            <person name="Kataoka I."/>
        </authorList>
    </citation>
    <scope>NUCLEOTIDE SEQUENCE [LARGE SCALE GENOMIC DNA]</scope>
    <source>
        <strain evidence="5">cv. Fuchu</strain>
    </source>
</reference>